<evidence type="ECO:0000313" key="5">
    <source>
        <dbReference type="Proteomes" id="UP000070174"/>
    </source>
</evidence>
<dbReference type="InterPro" id="IPR012854">
    <property type="entry name" value="Cu_amine_oxidase-like_N"/>
</dbReference>
<protein>
    <submittedName>
        <fullName evidence="4">Copper amine oxidase domain protein</fullName>
    </submittedName>
</protein>
<keyword evidence="2" id="KW-0732">Signal</keyword>
<organism evidence="4">
    <name type="scientific">Peptoniphilus harei</name>
    <dbReference type="NCBI Taxonomy" id="54005"/>
    <lineage>
        <taxon>Bacteria</taxon>
        <taxon>Bacillati</taxon>
        <taxon>Bacillota</taxon>
        <taxon>Tissierellia</taxon>
        <taxon>Tissierellales</taxon>
        <taxon>Peptoniphilaceae</taxon>
        <taxon>Peptoniphilus</taxon>
    </lineage>
</organism>
<evidence type="ECO:0000259" key="3">
    <source>
        <dbReference type="Pfam" id="PF07833"/>
    </source>
</evidence>
<proteinExistence type="predicted"/>
<reference evidence="4 5" key="1">
    <citation type="submission" date="2016-01" db="EMBL/GenBank/DDBJ databases">
        <authorList>
            <person name="Oliw E.H."/>
        </authorList>
    </citation>
    <scope>NUCLEOTIDE SEQUENCE [LARGE SCALE GENOMIC DNA]</scope>
    <source>
        <strain evidence="4 5">CMW7756A</strain>
    </source>
</reference>
<evidence type="ECO:0000313" key="4">
    <source>
        <dbReference type="EMBL" id="KXA29481.1"/>
    </source>
</evidence>
<evidence type="ECO:0000256" key="2">
    <source>
        <dbReference type="SAM" id="SignalP"/>
    </source>
</evidence>
<dbReference type="Proteomes" id="UP000070174">
    <property type="component" value="Unassembled WGS sequence"/>
</dbReference>
<dbReference type="Gene3D" id="3.30.457.10">
    <property type="entry name" value="Copper amine oxidase-like, N-terminal domain"/>
    <property type="match status" value="1"/>
</dbReference>
<evidence type="ECO:0000256" key="1">
    <source>
        <dbReference type="SAM" id="MobiDB-lite"/>
    </source>
</evidence>
<feature type="signal peptide" evidence="2">
    <location>
        <begin position="1"/>
        <end position="28"/>
    </location>
</feature>
<feature type="compositionally biased region" description="Basic and acidic residues" evidence="1">
    <location>
        <begin position="363"/>
        <end position="428"/>
    </location>
</feature>
<dbReference type="SUPFAM" id="SSF55383">
    <property type="entry name" value="Copper amine oxidase, domain N"/>
    <property type="match status" value="1"/>
</dbReference>
<dbReference type="AlphaFoldDB" id="A0A133PLP9"/>
<dbReference type="Pfam" id="PF07833">
    <property type="entry name" value="Cu_amine_oxidN1"/>
    <property type="match status" value="1"/>
</dbReference>
<dbReference type="PATRIC" id="fig|54005.3.peg.1088"/>
<sequence length="612" mass="69265">MEENMKKVLATTMATLLFGLSFPVNTFALPDNDVSANSQVLEKVSLPNGGDGFQSEAGADNKAKEDTIAKKIEGKLEAKDITVWEEDKVNWKDGVKLKEEKEEFKNYLKDAVVTDLDNRNTSASSEKNWKGRLKVKFSDNSEVILNGQNLLVINKVTSADNANAPKDAIKTNFFLGEGVKVSLDKEEKIGNKEKPVPYRTYKVKPGTDVSEYKLLVTKKNIFDNISAKPINENYTDVKWQPGDYKVKEDNKSFTATASKLFTMTFKFVGYDRDSRKSIEFDKLPQAIKDKLPQEQKIKEGEAFEPNKFEDTIKENSGENKYEWKFKDWNPTKSVSVSENKNFEGIWTRSKIEENPNPEVKPGPGKEEDKKEIPEKENKPKDNSKAEDKKEIPEKENKPKDNSKAEDKKEKPQEENKPKDNSGVEDNKNNKKSNNTFPRIKSNENKSSSNKVYTRTSTKETKKESKTENLSKTPKYTLTINSGEYEVLINGQVIKRQMDVKPLIKNDRLMLPLRSLAEMIGAKVEWDPQTRTAIFTNKGLVAKIQIDGNEIVLSNGKVIKMDSKPLNINGRILLPISNVANVFGLTNGNTKDGIDQNIEWDGDNKTVEINLNK</sequence>
<feature type="region of interest" description="Disordered" evidence="1">
    <location>
        <begin position="347"/>
        <end position="468"/>
    </location>
</feature>
<accession>A0A133PLP9</accession>
<gene>
    <name evidence="4" type="ORF">HMPREF3229_01105</name>
</gene>
<name>A0A133PLP9_9FIRM</name>
<comment type="caution">
    <text evidence="4">The sequence shown here is derived from an EMBL/GenBank/DDBJ whole genome shotgun (WGS) entry which is preliminary data.</text>
</comment>
<dbReference type="InterPro" id="IPR036582">
    <property type="entry name" value="Mao_N_sf"/>
</dbReference>
<feature type="chain" id="PRO_5007458410" evidence="2">
    <location>
        <begin position="29"/>
        <end position="612"/>
    </location>
</feature>
<feature type="compositionally biased region" description="Basic and acidic residues" evidence="1">
    <location>
        <begin position="456"/>
        <end position="468"/>
    </location>
</feature>
<feature type="domain" description="Copper amine oxidase-like N-terminal" evidence="3">
    <location>
        <begin position="488"/>
        <end position="585"/>
    </location>
</feature>
<dbReference type="EMBL" id="LRQE01000034">
    <property type="protein sequence ID" value="KXA29481.1"/>
    <property type="molecule type" value="Genomic_DNA"/>
</dbReference>